<reference evidence="5" key="1">
    <citation type="journal article" date="2013" name="Genome Announc.">
        <title>Genome sequence of the basidiomycetous yeast Pseudozyma antarctica T-34, a producer of the glycolipid biosurfactants mannosylerythritol lipids.</title>
        <authorList>
            <person name="Morita T."/>
            <person name="Koike H."/>
            <person name="Koyama Y."/>
            <person name="Hagiwara H."/>
            <person name="Ito E."/>
            <person name="Fukuoka T."/>
            <person name="Imura T."/>
            <person name="Machida M."/>
            <person name="Kitamoto D."/>
        </authorList>
    </citation>
    <scope>NUCLEOTIDE SEQUENCE [LARGE SCALE GENOMIC DNA]</scope>
    <source>
        <strain evidence="5">T-34</strain>
    </source>
</reference>
<evidence type="ECO:0000259" key="3">
    <source>
        <dbReference type="Pfam" id="PF00155"/>
    </source>
</evidence>
<evidence type="ECO:0000313" key="5">
    <source>
        <dbReference type="Proteomes" id="UP000011976"/>
    </source>
</evidence>
<accession>M9LSX2</accession>
<dbReference type="InterPro" id="IPR015424">
    <property type="entry name" value="PyrdxlP-dep_Trfase"/>
</dbReference>
<dbReference type="CDD" id="cd00609">
    <property type="entry name" value="AAT_like"/>
    <property type="match status" value="1"/>
</dbReference>
<dbReference type="Gene3D" id="3.90.1150.10">
    <property type="entry name" value="Aspartate Aminotransferase, domain 1"/>
    <property type="match status" value="1"/>
</dbReference>
<proteinExistence type="inferred from homology"/>
<dbReference type="EMBL" id="DF196791">
    <property type="protein sequence ID" value="GAC77231.1"/>
    <property type="molecule type" value="Genomic_DNA"/>
</dbReference>
<dbReference type="AlphaFoldDB" id="M9LSX2"/>
<dbReference type="PRINTS" id="PR00753">
    <property type="entry name" value="ACCSYNTHASE"/>
</dbReference>
<dbReference type="GO" id="GO:0006520">
    <property type="term" value="P:amino acid metabolic process"/>
    <property type="evidence" value="ECO:0007669"/>
    <property type="project" value="TreeGrafter"/>
</dbReference>
<keyword evidence="2" id="KW-0663">Pyridoxal phosphate</keyword>
<evidence type="ECO:0000256" key="1">
    <source>
        <dbReference type="ARBA" id="ARBA00007441"/>
    </source>
</evidence>
<dbReference type="InterPro" id="IPR015422">
    <property type="entry name" value="PyrdxlP-dep_Trfase_small"/>
</dbReference>
<dbReference type="Proteomes" id="UP000011976">
    <property type="component" value="Unassembled WGS sequence"/>
</dbReference>
<name>M9LSX2_PSEA3</name>
<dbReference type="PROSITE" id="PS00105">
    <property type="entry name" value="AA_TRANSFER_CLASS_1"/>
    <property type="match status" value="1"/>
</dbReference>
<dbReference type="GO" id="GO:0008483">
    <property type="term" value="F:transaminase activity"/>
    <property type="evidence" value="ECO:0007669"/>
    <property type="project" value="TreeGrafter"/>
</dbReference>
<evidence type="ECO:0000256" key="2">
    <source>
        <dbReference type="ARBA" id="ARBA00022898"/>
    </source>
</evidence>
<dbReference type="PANTHER" id="PTHR43795:SF39">
    <property type="entry name" value="AMINOTRANSFERASE CLASS I_CLASSII DOMAIN-CONTAINING PROTEIN"/>
    <property type="match status" value="1"/>
</dbReference>
<dbReference type="InterPro" id="IPR050478">
    <property type="entry name" value="Ethylene_sulfur-biosynth"/>
</dbReference>
<dbReference type="GO" id="GO:0030170">
    <property type="term" value="F:pyridoxal phosphate binding"/>
    <property type="evidence" value="ECO:0007669"/>
    <property type="project" value="InterPro"/>
</dbReference>
<sequence>MADSSAAAAAAPASSAPDLSTLTAAVSSATLSDDGSATLSRRGEHGANTFQLPEGLKRLLANMYDPDTNPQGIINAGIADNSLCRDELLRYLLAPHRLQLSPADLTYADRFTTSTRLLEAIAKLFNEYTPDWPDTTRSPKPRTKVVPDHIAIASGATGILDELFWNLCDEGDGVLLSTPYYNAFDNDLTSRAKAQVVPVHLPLPDAARESLDKTAFASETVAAYEAAYERATKQGVKVRALLLCNPHNPTGTIYPRDTVIALATLAAKYKLHFVSDEIYARSCFATADVREPAVFHSILSIDVAKECGLDPAYVHVVTSASKDFAVNGFRLGVLVSQHNAALLRAMASVGLLSQSASPAASLWHTWLSDEAFLRWYLAENRRRLARAYEHTVEWARLAGIPYFPSNAGFFVMLDFSTEIGITKETGESEAAKREEDFVDRLLDCGVFVAPGTQYHHPNKGWFRFTFSMQPKTLKLALERTEQALRLEESVERNRPLLDLDSGGTPAPDAGKRQSWIQKLVG</sequence>
<gene>
    <name evidence="4" type="ORF">PANT_25d00043</name>
</gene>
<dbReference type="Gene3D" id="3.40.640.10">
    <property type="entry name" value="Type I PLP-dependent aspartate aminotransferase-like (Major domain)"/>
    <property type="match status" value="1"/>
</dbReference>
<dbReference type="InterPro" id="IPR015421">
    <property type="entry name" value="PyrdxlP-dep_Trfase_major"/>
</dbReference>
<protein>
    <submittedName>
        <fullName evidence="4">1-aminocyclopropane-1-carboxylate synthase</fullName>
    </submittedName>
</protein>
<comment type="similarity">
    <text evidence="1">Belongs to the class-I pyridoxal-phosphate-dependent aminotransferase family.</text>
</comment>
<dbReference type="SUPFAM" id="SSF53383">
    <property type="entry name" value="PLP-dependent transferases"/>
    <property type="match status" value="1"/>
</dbReference>
<dbReference type="InterPro" id="IPR004839">
    <property type="entry name" value="Aminotransferase_I/II_large"/>
</dbReference>
<dbReference type="PANTHER" id="PTHR43795">
    <property type="entry name" value="BIFUNCTIONAL ASPARTATE AMINOTRANSFERASE AND GLUTAMATE/ASPARTATE-PREPHENATE AMINOTRANSFERASE-RELATED"/>
    <property type="match status" value="1"/>
</dbReference>
<dbReference type="STRING" id="1151754.M9LSX2"/>
<organism evidence="4 5">
    <name type="scientific">Pseudozyma antarctica (strain T-34)</name>
    <name type="common">Yeast</name>
    <name type="synonym">Candida antarctica</name>
    <dbReference type="NCBI Taxonomy" id="1151754"/>
    <lineage>
        <taxon>Eukaryota</taxon>
        <taxon>Fungi</taxon>
        <taxon>Dikarya</taxon>
        <taxon>Basidiomycota</taxon>
        <taxon>Ustilaginomycotina</taxon>
        <taxon>Ustilaginomycetes</taxon>
        <taxon>Ustilaginales</taxon>
        <taxon>Ustilaginaceae</taxon>
        <taxon>Moesziomyces</taxon>
    </lineage>
</organism>
<dbReference type="Pfam" id="PF00155">
    <property type="entry name" value="Aminotran_1_2"/>
    <property type="match status" value="1"/>
</dbReference>
<dbReference type="InterPro" id="IPR004838">
    <property type="entry name" value="NHTrfase_class1_PyrdxlP-BS"/>
</dbReference>
<dbReference type="OrthoDB" id="7042322at2759"/>
<feature type="domain" description="Aminotransferase class I/classII large" evidence="3">
    <location>
        <begin position="114"/>
        <end position="479"/>
    </location>
</feature>
<evidence type="ECO:0000313" key="4">
    <source>
        <dbReference type="EMBL" id="GAC77231.1"/>
    </source>
</evidence>